<sequence length="136" mass="14561">MGYTHSITVPLEWEEAVVRTKEALGRQGLGVLTEIDVCADLTAEISGESADRIGDYLILGTWNPHLANRGLLTELELGALLPFNVVVRRARGATETTIEAIDALVLAGISGNPAIREIADDADTRLKAALERVRAG</sequence>
<name>A0ABS4XI81_9MICC</name>
<evidence type="ECO:0000313" key="3">
    <source>
        <dbReference type="Proteomes" id="UP001296993"/>
    </source>
</evidence>
<dbReference type="PANTHER" id="PTHR38342">
    <property type="entry name" value="SLR5037 PROTEIN"/>
    <property type="match status" value="1"/>
</dbReference>
<dbReference type="InterPro" id="IPR035923">
    <property type="entry name" value="TT1751-like_sf"/>
</dbReference>
<proteinExistence type="predicted"/>
<evidence type="ECO:0000313" key="2">
    <source>
        <dbReference type="EMBL" id="MBP2388183.1"/>
    </source>
</evidence>
<dbReference type="CDD" id="cd14797">
    <property type="entry name" value="DUF302"/>
    <property type="match status" value="1"/>
</dbReference>
<dbReference type="RefSeq" id="WP_210001043.1">
    <property type="nucleotide sequence ID" value="NZ_BAAAJY010000017.1"/>
</dbReference>
<reference evidence="2 3" key="1">
    <citation type="submission" date="2021-03" db="EMBL/GenBank/DDBJ databases">
        <title>Sequencing the genomes of 1000 actinobacteria strains.</title>
        <authorList>
            <person name="Klenk H.-P."/>
        </authorList>
    </citation>
    <scope>NUCLEOTIDE SEQUENCE [LARGE SCALE GENOMIC DNA]</scope>
    <source>
        <strain evidence="2 3">DSM 15797</strain>
    </source>
</reference>
<protein>
    <submittedName>
        <fullName evidence="2">Uncharacterized protein (DUF302 family)</fullName>
    </submittedName>
</protein>
<feature type="domain" description="DUF302" evidence="1">
    <location>
        <begin position="52"/>
        <end position="95"/>
    </location>
</feature>
<dbReference type="PIRSF" id="PIRSF021774">
    <property type="entry name" value="UCP021774"/>
    <property type="match status" value="1"/>
</dbReference>
<comment type="caution">
    <text evidence="2">The sequence shown here is derived from an EMBL/GenBank/DDBJ whole genome shotgun (WGS) entry which is preliminary data.</text>
</comment>
<organism evidence="2 3">
    <name type="scientific">Paeniglutamicibacter kerguelensis</name>
    <dbReference type="NCBI Taxonomy" id="254788"/>
    <lineage>
        <taxon>Bacteria</taxon>
        <taxon>Bacillati</taxon>
        <taxon>Actinomycetota</taxon>
        <taxon>Actinomycetes</taxon>
        <taxon>Micrococcales</taxon>
        <taxon>Micrococcaceae</taxon>
        <taxon>Paeniglutamicibacter</taxon>
    </lineage>
</organism>
<gene>
    <name evidence="2" type="ORF">JOF47_003694</name>
</gene>
<dbReference type="EMBL" id="JAGIOF010000001">
    <property type="protein sequence ID" value="MBP2388183.1"/>
    <property type="molecule type" value="Genomic_DNA"/>
</dbReference>
<dbReference type="Pfam" id="PF03625">
    <property type="entry name" value="DUF302"/>
    <property type="match status" value="1"/>
</dbReference>
<dbReference type="Proteomes" id="UP001296993">
    <property type="component" value="Unassembled WGS sequence"/>
</dbReference>
<dbReference type="Gene3D" id="3.30.310.70">
    <property type="entry name" value="TT1751-like domain"/>
    <property type="match status" value="1"/>
</dbReference>
<dbReference type="InterPro" id="IPR005180">
    <property type="entry name" value="DUF302"/>
</dbReference>
<evidence type="ECO:0000259" key="1">
    <source>
        <dbReference type="Pfam" id="PF03625"/>
    </source>
</evidence>
<accession>A0ABS4XI81</accession>
<dbReference type="SUPFAM" id="SSF103247">
    <property type="entry name" value="TT1751-like"/>
    <property type="match status" value="1"/>
</dbReference>
<dbReference type="PANTHER" id="PTHR38342:SF1">
    <property type="entry name" value="SLR5037 PROTEIN"/>
    <property type="match status" value="1"/>
</dbReference>
<dbReference type="InterPro" id="IPR016796">
    <property type="entry name" value="UCP021774"/>
</dbReference>
<keyword evidence="3" id="KW-1185">Reference proteome</keyword>